<accession>A0A842HQT2</accession>
<dbReference type="SUPFAM" id="SSF46955">
    <property type="entry name" value="Putative DNA-binding domain"/>
    <property type="match status" value="1"/>
</dbReference>
<dbReference type="Proteomes" id="UP000545386">
    <property type="component" value="Unassembled WGS sequence"/>
</dbReference>
<reference evidence="2 3" key="1">
    <citation type="submission" date="2020-08" db="EMBL/GenBank/DDBJ databases">
        <title>Paraeoetvoesia sp. YC-7-48 draft genome sequence.</title>
        <authorList>
            <person name="Yao L."/>
        </authorList>
    </citation>
    <scope>NUCLEOTIDE SEQUENCE [LARGE SCALE GENOMIC DNA]</scope>
    <source>
        <strain evidence="3">YC-7-48</strain>
    </source>
</reference>
<name>A0A842HQT2_9BURK</name>
<dbReference type="GO" id="GO:0003677">
    <property type="term" value="F:DNA binding"/>
    <property type="evidence" value="ECO:0007669"/>
    <property type="project" value="InterPro"/>
</dbReference>
<dbReference type="NCBIfam" id="TIGR01764">
    <property type="entry name" value="excise"/>
    <property type="match status" value="1"/>
</dbReference>
<dbReference type="InterPro" id="IPR009061">
    <property type="entry name" value="DNA-bd_dom_put_sf"/>
</dbReference>
<dbReference type="InterPro" id="IPR041657">
    <property type="entry name" value="HTH_17"/>
</dbReference>
<keyword evidence="3" id="KW-1185">Reference proteome</keyword>
<dbReference type="EMBL" id="JACJUU010000010">
    <property type="protein sequence ID" value="MBC2770633.1"/>
    <property type="molecule type" value="Genomic_DNA"/>
</dbReference>
<dbReference type="AlphaFoldDB" id="A0A842HQT2"/>
<sequence>MNPYPTAETLFEALSLLSPTERERFFSLLARRAFGDEDYTYEQTFGDLDEASFSAQEAADYLEVSLPTLRRYVQSGRLAPARVVGRSQMFATTTLQRFKQALRMVK</sequence>
<dbReference type="Gene3D" id="1.10.1660.10">
    <property type="match status" value="1"/>
</dbReference>
<dbReference type="RefSeq" id="WP_185780310.1">
    <property type="nucleotide sequence ID" value="NZ_JACJUU010000010.1"/>
</dbReference>
<gene>
    <name evidence="2" type="ORF">GTU67_12020</name>
</gene>
<organism evidence="2 3">
    <name type="scientific">Pusillimonas minor</name>
    <dbReference type="NCBI Taxonomy" id="2697024"/>
    <lineage>
        <taxon>Bacteria</taxon>
        <taxon>Pseudomonadati</taxon>
        <taxon>Pseudomonadota</taxon>
        <taxon>Betaproteobacteria</taxon>
        <taxon>Burkholderiales</taxon>
        <taxon>Alcaligenaceae</taxon>
        <taxon>Pusillimonas</taxon>
    </lineage>
</organism>
<protein>
    <submittedName>
        <fullName evidence="2">Helix-turn-helix domain-containing protein</fullName>
    </submittedName>
</protein>
<dbReference type="InterPro" id="IPR010093">
    <property type="entry name" value="SinI_DNA-bd"/>
</dbReference>
<feature type="domain" description="Helix-turn-helix" evidence="1">
    <location>
        <begin position="53"/>
        <end position="101"/>
    </location>
</feature>
<evidence type="ECO:0000313" key="3">
    <source>
        <dbReference type="Proteomes" id="UP000545386"/>
    </source>
</evidence>
<evidence type="ECO:0000313" key="2">
    <source>
        <dbReference type="EMBL" id="MBC2770633.1"/>
    </source>
</evidence>
<proteinExistence type="predicted"/>
<evidence type="ECO:0000259" key="1">
    <source>
        <dbReference type="Pfam" id="PF12728"/>
    </source>
</evidence>
<comment type="caution">
    <text evidence="2">The sequence shown here is derived from an EMBL/GenBank/DDBJ whole genome shotgun (WGS) entry which is preliminary data.</text>
</comment>
<dbReference type="Pfam" id="PF12728">
    <property type="entry name" value="HTH_17"/>
    <property type="match status" value="1"/>
</dbReference>